<keyword evidence="1" id="KW-0472">Membrane</keyword>
<reference evidence="2" key="1">
    <citation type="submission" date="2014-11" db="EMBL/GenBank/DDBJ databases">
        <authorList>
            <person name="Amaro Gonzalez C."/>
        </authorList>
    </citation>
    <scope>NUCLEOTIDE SEQUENCE</scope>
</reference>
<dbReference type="EMBL" id="GBXM01022169">
    <property type="protein sequence ID" value="JAH86408.1"/>
    <property type="molecule type" value="Transcribed_RNA"/>
</dbReference>
<dbReference type="AlphaFoldDB" id="A0A0E9WA96"/>
<name>A0A0E9WA96_ANGAN</name>
<protein>
    <submittedName>
        <fullName evidence="2">Uncharacterized protein</fullName>
    </submittedName>
</protein>
<evidence type="ECO:0000256" key="1">
    <source>
        <dbReference type="SAM" id="Phobius"/>
    </source>
</evidence>
<keyword evidence="1" id="KW-0812">Transmembrane</keyword>
<feature type="transmembrane region" description="Helical" evidence="1">
    <location>
        <begin position="20"/>
        <end position="40"/>
    </location>
</feature>
<organism evidence="2">
    <name type="scientific">Anguilla anguilla</name>
    <name type="common">European freshwater eel</name>
    <name type="synonym">Muraena anguilla</name>
    <dbReference type="NCBI Taxonomy" id="7936"/>
    <lineage>
        <taxon>Eukaryota</taxon>
        <taxon>Metazoa</taxon>
        <taxon>Chordata</taxon>
        <taxon>Craniata</taxon>
        <taxon>Vertebrata</taxon>
        <taxon>Euteleostomi</taxon>
        <taxon>Actinopterygii</taxon>
        <taxon>Neopterygii</taxon>
        <taxon>Teleostei</taxon>
        <taxon>Anguilliformes</taxon>
        <taxon>Anguillidae</taxon>
        <taxon>Anguilla</taxon>
    </lineage>
</organism>
<keyword evidence="1" id="KW-1133">Transmembrane helix</keyword>
<evidence type="ECO:0000313" key="2">
    <source>
        <dbReference type="EMBL" id="JAH86408.1"/>
    </source>
</evidence>
<proteinExistence type="predicted"/>
<reference evidence="2" key="2">
    <citation type="journal article" date="2015" name="Fish Shellfish Immunol.">
        <title>Early steps in the European eel (Anguilla anguilla)-Vibrio vulnificus interaction in the gills: Role of the RtxA13 toxin.</title>
        <authorList>
            <person name="Callol A."/>
            <person name="Pajuelo D."/>
            <person name="Ebbesson L."/>
            <person name="Teles M."/>
            <person name="MacKenzie S."/>
            <person name="Amaro C."/>
        </authorList>
    </citation>
    <scope>NUCLEOTIDE SEQUENCE</scope>
</reference>
<accession>A0A0E9WA96</accession>
<sequence length="41" mass="4848">MFIVQFFCTKANKDSFKKRIFFGVFSPFSLGSFSPVLHFFF</sequence>